<sequence length="415" mass="44691">MLLAPLGERYGPLNPAFTPRTTPTRMIYDNPWVLTRSSRYCPFCLAGHGEAIQDRHGGAWQRLWRLPVIFLCLRHRGLLSHRCTSCGTLAQFVHTANGIARLSDDSLHPTQCRFTARLASHRQPTGACGADLARPDTPPGEPDPVTMNVLFHVQRELGHLLAAGGPATTMSAGAPVPVAHYFADLRAIVAMIFRSWPEARPYASTPVLAAALDAEHAARAAKAEPLLNSAGKKKTSKPYTVPPDDSLVTGAVLDIAAQLLGTRTGTKHESAWPHWCCACVTPTGHSVPICVAQAGSRSSCGLPSRTTGQVPVAEVSRRHPRPRPVQPSHGLRGRLQHGPGPLAARVDCPRLHPPHTPRTRRRRLKHHHASAAHRDSGAPSPRLADSTTRPLGSTGSFGFAPQAPSARRHEEGQPA</sequence>
<accession>A0A7U9KUS9</accession>
<gene>
    <name evidence="3" type="ORF">OEIGOIKO_03549</name>
</gene>
<evidence type="ECO:0000256" key="1">
    <source>
        <dbReference type="SAM" id="MobiDB-lite"/>
    </source>
</evidence>
<dbReference type="InterPro" id="IPR009492">
    <property type="entry name" value="TniQ"/>
</dbReference>
<dbReference type="Proteomes" id="UP000287830">
    <property type="component" value="Unassembled WGS sequence"/>
</dbReference>
<name>A0A7U9KUS9_9ACTN</name>
<feature type="compositionally biased region" description="Basic residues" evidence="1">
    <location>
        <begin position="352"/>
        <end position="371"/>
    </location>
</feature>
<protein>
    <recommendedName>
        <fullName evidence="2">TniQ domain-containing protein</fullName>
    </recommendedName>
</protein>
<proteinExistence type="predicted"/>
<dbReference type="EMBL" id="BHZC01000001">
    <property type="protein sequence ID" value="GCD35802.1"/>
    <property type="molecule type" value="Genomic_DNA"/>
</dbReference>
<feature type="domain" description="TniQ" evidence="2">
    <location>
        <begin position="30"/>
        <end position="78"/>
    </location>
</feature>
<comment type="caution">
    <text evidence="3">The sequence shown here is derived from an EMBL/GenBank/DDBJ whole genome shotgun (WGS) entry which is preliminary data.</text>
</comment>
<feature type="compositionally biased region" description="Polar residues" evidence="1">
    <location>
        <begin position="296"/>
        <end position="309"/>
    </location>
</feature>
<dbReference type="Pfam" id="PF06527">
    <property type="entry name" value="TniQ"/>
    <property type="match status" value="1"/>
</dbReference>
<evidence type="ECO:0000313" key="4">
    <source>
        <dbReference type="Proteomes" id="UP000287830"/>
    </source>
</evidence>
<feature type="region of interest" description="Disordered" evidence="1">
    <location>
        <begin position="296"/>
        <end position="415"/>
    </location>
</feature>
<evidence type="ECO:0000313" key="3">
    <source>
        <dbReference type="EMBL" id="GCD35802.1"/>
    </source>
</evidence>
<reference evidence="3 4" key="1">
    <citation type="submission" date="2018-11" db="EMBL/GenBank/DDBJ databases">
        <title>Whole genome sequence of Streptomyces chrestomyceticus NBRC 13444(T).</title>
        <authorList>
            <person name="Komaki H."/>
            <person name="Tamura T."/>
        </authorList>
    </citation>
    <scope>NUCLEOTIDE SEQUENCE [LARGE SCALE GENOMIC DNA]</scope>
    <source>
        <strain evidence="3 4">NBRC 13444</strain>
    </source>
</reference>
<feature type="compositionally biased region" description="Polar residues" evidence="1">
    <location>
        <begin position="385"/>
        <end position="396"/>
    </location>
</feature>
<evidence type="ECO:0000259" key="2">
    <source>
        <dbReference type="Pfam" id="PF06527"/>
    </source>
</evidence>
<organism evidence="3 4">
    <name type="scientific">Streptomyces chrestomyceticus JCM 4735</name>
    <dbReference type="NCBI Taxonomy" id="1306181"/>
    <lineage>
        <taxon>Bacteria</taxon>
        <taxon>Bacillati</taxon>
        <taxon>Actinomycetota</taxon>
        <taxon>Actinomycetes</taxon>
        <taxon>Kitasatosporales</taxon>
        <taxon>Streptomycetaceae</taxon>
        <taxon>Streptomyces</taxon>
    </lineage>
</organism>
<dbReference type="AlphaFoldDB" id="A0A7U9KUS9"/>